<evidence type="ECO:0000256" key="4">
    <source>
        <dbReference type="ARBA" id="ARBA00022840"/>
    </source>
</evidence>
<keyword evidence="1 8" id="KW-0808">Transferase</keyword>
<dbReference type="OMA" id="TIVGDHK"/>
<evidence type="ECO:0000256" key="7">
    <source>
        <dbReference type="ARBA" id="ARBA00051245"/>
    </source>
</evidence>
<feature type="binding site" evidence="10 12">
    <location>
        <position position="376"/>
    </location>
    <ligand>
        <name>ATP</name>
        <dbReference type="ChEBI" id="CHEBI:30616"/>
    </ligand>
</feature>
<evidence type="ECO:0000256" key="6">
    <source>
        <dbReference type="ARBA" id="ARBA00023137"/>
    </source>
</evidence>
<evidence type="ECO:0000313" key="15">
    <source>
        <dbReference type="Ensembl" id="ENSEBUP00000004675.1"/>
    </source>
</evidence>
<dbReference type="PRINTS" id="PR00401">
    <property type="entry name" value="SH2DOMAIN"/>
</dbReference>
<evidence type="ECO:0000256" key="5">
    <source>
        <dbReference type="ARBA" id="ARBA00022859"/>
    </source>
</evidence>
<dbReference type="InterPro" id="IPR017441">
    <property type="entry name" value="Protein_kinase_ATP_BS"/>
</dbReference>
<dbReference type="InterPro" id="IPR020635">
    <property type="entry name" value="Tyr_kinase_cat_dom"/>
</dbReference>
<dbReference type="Gene3D" id="1.10.510.10">
    <property type="entry name" value="Transferase(Phosphotransferase) domain 1"/>
    <property type="match status" value="1"/>
</dbReference>
<dbReference type="PIRSF" id="PIRSF000604">
    <property type="entry name" value="TyrPK_SYK"/>
    <property type="match status" value="1"/>
</dbReference>
<evidence type="ECO:0000256" key="8">
    <source>
        <dbReference type="PIRNR" id="PIRNR000604"/>
    </source>
</evidence>
<dbReference type="InterPro" id="IPR008266">
    <property type="entry name" value="Tyr_kinase_AS"/>
</dbReference>
<comment type="catalytic activity">
    <reaction evidence="7 8">
        <text>L-tyrosyl-[protein] + ATP = O-phospho-L-tyrosyl-[protein] + ADP + H(+)</text>
        <dbReference type="Rhea" id="RHEA:10596"/>
        <dbReference type="Rhea" id="RHEA-COMP:10136"/>
        <dbReference type="Rhea" id="RHEA-COMP:20101"/>
        <dbReference type="ChEBI" id="CHEBI:15378"/>
        <dbReference type="ChEBI" id="CHEBI:30616"/>
        <dbReference type="ChEBI" id="CHEBI:46858"/>
        <dbReference type="ChEBI" id="CHEBI:61978"/>
        <dbReference type="ChEBI" id="CHEBI:456216"/>
        <dbReference type="EC" id="2.7.10.2"/>
    </reaction>
</comment>
<dbReference type="InterPro" id="IPR000719">
    <property type="entry name" value="Prot_kinase_dom"/>
</dbReference>
<name>A0A8C4NIE4_EPTBU</name>
<comment type="similarity">
    <text evidence="8">Belongs to the protein kinase superfamily. Tyr protein kinase family. SYK/ZAP-70 subfamily.</text>
</comment>
<evidence type="ECO:0000259" key="14">
    <source>
        <dbReference type="PROSITE" id="PS50011"/>
    </source>
</evidence>
<evidence type="ECO:0000256" key="2">
    <source>
        <dbReference type="ARBA" id="ARBA00022741"/>
    </source>
</evidence>
<dbReference type="Pfam" id="PF00017">
    <property type="entry name" value="SH2"/>
    <property type="match status" value="2"/>
</dbReference>
<keyword evidence="5" id="KW-0391">Immunity</keyword>
<dbReference type="InterPro" id="IPR050198">
    <property type="entry name" value="Non-receptor_tyrosine_kinases"/>
</dbReference>
<dbReference type="GO" id="GO:0035556">
    <property type="term" value="P:intracellular signal transduction"/>
    <property type="evidence" value="ECO:0007669"/>
    <property type="project" value="InterPro"/>
</dbReference>
<dbReference type="InterPro" id="IPR001245">
    <property type="entry name" value="Ser-Thr/Tyr_kinase_cat_dom"/>
</dbReference>
<dbReference type="PANTHER" id="PTHR24418">
    <property type="entry name" value="TYROSINE-PROTEIN KINASE"/>
    <property type="match status" value="1"/>
</dbReference>
<feature type="domain" description="SH2" evidence="13">
    <location>
        <begin position="160"/>
        <end position="249"/>
    </location>
</feature>
<dbReference type="Ensembl" id="ENSEBUT00000005113.1">
    <property type="protein sequence ID" value="ENSEBUP00000004675.1"/>
    <property type="gene ID" value="ENSEBUG00000003272.1"/>
</dbReference>
<dbReference type="GO" id="GO:0002376">
    <property type="term" value="P:immune system process"/>
    <property type="evidence" value="ECO:0007669"/>
    <property type="project" value="UniProtKB-KW"/>
</dbReference>
<evidence type="ECO:0000256" key="12">
    <source>
        <dbReference type="PROSITE-ProRule" id="PRU10141"/>
    </source>
</evidence>
<evidence type="ECO:0000256" key="10">
    <source>
        <dbReference type="PIRSR" id="PIRSR000604-2"/>
    </source>
</evidence>
<keyword evidence="3 8" id="KW-0418">Kinase</keyword>
<evidence type="ECO:0000256" key="9">
    <source>
        <dbReference type="PIRSR" id="PIRSR000604-1"/>
    </source>
</evidence>
<dbReference type="EC" id="2.7.10.2" evidence="8"/>
<dbReference type="PROSITE" id="PS50001">
    <property type="entry name" value="SH2"/>
    <property type="match status" value="2"/>
</dbReference>
<reference evidence="15" key="2">
    <citation type="submission" date="2025-09" db="UniProtKB">
        <authorList>
            <consortium name="Ensembl"/>
        </authorList>
    </citation>
    <scope>IDENTIFICATION</scope>
</reference>
<dbReference type="Proteomes" id="UP000694388">
    <property type="component" value="Unplaced"/>
</dbReference>
<dbReference type="SUPFAM" id="SSF55550">
    <property type="entry name" value="SH2 domain"/>
    <property type="match status" value="2"/>
</dbReference>
<sequence>MEAVDLPYYFGQISREEAEALLKNNGSDGTFLLRRSGASVGGLTLSVLHDGRARHYSIDRLLDGMFAIEGGRAFSSPRALCDAYSRPYPGMCCELRKPILRQEGTSPRASQFEDVGEQMMRDYVQKKHGLEGAEAERMIKHQRAELETMIVKDLHEKMPWFHGEINREEAAERLAVKGKGNGRFLLRQRKSGFVISLWYKKKDYHYTIDRDKADRLSIPEGKKFDTLCQLVEHYSTKDDGLLCALAEACIVPGYTDYYGNQLQEQNHQPSRKNWFSSSFSNTLRKNMAVGTKLAAQLLNLPHRMHSTENVYGQAAKPTETDVFESPYNDPDELRTIELNPNALTLNTDIELGAGNFATVVPGILRMRSREVRAAVKVLKQANNQELLREELMREAQLMHQLDHPYIVRMFGVCDNNKTLMLVMELAPLGPLNKFLRTQREIMTSSGIALLLFQVAQGMCYLEERNFVHRDLAARNVLLVTECYAKISDFGLSKALNAENVYEARSVGKWPVKWYAPECIDFFRFTSKSDVWSFAITMWEAFSYGEKPYRGMRGSEVHDFLQKGNRLSSPLGCPPEAYSLMLDCWKYQSDVRPPFQQVRQRMELLMAGLEAGLN</sequence>
<dbReference type="PRINTS" id="PR00109">
    <property type="entry name" value="TYRKINASE"/>
</dbReference>
<evidence type="ECO:0000256" key="11">
    <source>
        <dbReference type="PROSITE-ProRule" id="PRU00191"/>
    </source>
</evidence>
<dbReference type="InterPro" id="IPR011009">
    <property type="entry name" value="Kinase-like_dom_sf"/>
</dbReference>
<dbReference type="GeneTree" id="ENSGT00940000159053"/>
<feature type="binding site" evidence="10">
    <location>
        <begin position="351"/>
        <end position="359"/>
    </location>
    <ligand>
        <name>ATP</name>
        <dbReference type="ChEBI" id="CHEBI:30616"/>
    </ligand>
</feature>
<feature type="active site" description="Proton acceptor" evidence="9">
    <location>
        <position position="470"/>
    </location>
</feature>
<dbReference type="InterPro" id="IPR012234">
    <property type="entry name" value="Tyr_kinase_non-rcpt_SYK/ZAP70"/>
</dbReference>
<dbReference type="SMART" id="SM00252">
    <property type="entry name" value="SH2"/>
    <property type="match status" value="2"/>
</dbReference>
<dbReference type="Gene3D" id="3.30.505.10">
    <property type="entry name" value="SH2 domain"/>
    <property type="match status" value="2"/>
</dbReference>
<proteinExistence type="inferred from homology"/>
<evidence type="ECO:0000256" key="3">
    <source>
        <dbReference type="ARBA" id="ARBA00022777"/>
    </source>
</evidence>
<dbReference type="Pfam" id="PF07714">
    <property type="entry name" value="PK_Tyr_Ser-Thr"/>
    <property type="match status" value="1"/>
</dbReference>
<dbReference type="SUPFAM" id="SSF56112">
    <property type="entry name" value="Protein kinase-like (PK-like)"/>
    <property type="match status" value="1"/>
</dbReference>
<organism evidence="15 16">
    <name type="scientific">Eptatretus burgeri</name>
    <name type="common">Inshore hagfish</name>
    <dbReference type="NCBI Taxonomy" id="7764"/>
    <lineage>
        <taxon>Eukaryota</taxon>
        <taxon>Metazoa</taxon>
        <taxon>Chordata</taxon>
        <taxon>Craniata</taxon>
        <taxon>Vertebrata</taxon>
        <taxon>Cyclostomata</taxon>
        <taxon>Myxini</taxon>
        <taxon>Myxiniformes</taxon>
        <taxon>Myxinidae</taxon>
        <taxon>Eptatretinae</taxon>
        <taxon>Eptatretus</taxon>
    </lineage>
</organism>
<accession>A0A8C4NIE4</accession>
<keyword evidence="2 8" id="KW-0547">Nucleotide-binding</keyword>
<dbReference type="PROSITE" id="PS50011">
    <property type="entry name" value="PROTEIN_KINASE_DOM"/>
    <property type="match status" value="1"/>
</dbReference>
<dbReference type="InterPro" id="IPR000980">
    <property type="entry name" value="SH2"/>
</dbReference>
<dbReference type="GO" id="GO:0005524">
    <property type="term" value="F:ATP binding"/>
    <property type="evidence" value="ECO:0007669"/>
    <property type="project" value="UniProtKB-UniRule"/>
</dbReference>
<keyword evidence="6 8" id="KW-0829">Tyrosine-protein kinase</keyword>
<dbReference type="PROSITE" id="PS00109">
    <property type="entry name" value="PROTEIN_KINASE_TYR"/>
    <property type="match status" value="1"/>
</dbReference>
<reference evidence="15" key="1">
    <citation type="submission" date="2025-08" db="UniProtKB">
        <authorList>
            <consortium name="Ensembl"/>
        </authorList>
    </citation>
    <scope>IDENTIFICATION</scope>
</reference>
<dbReference type="SMART" id="SM00219">
    <property type="entry name" value="TyrKc"/>
    <property type="match status" value="1"/>
</dbReference>
<keyword evidence="4 8" id="KW-0067">ATP-binding</keyword>
<dbReference type="AlphaFoldDB" id="A0A8C4NIE4"/>
<dbReference type="FunFam" id="1.10.510.10:FF:000216">
    <property type="entry name" value="Tyrosine-protein kinase SYK"/>
    <property type="match status" value="1"/>
</dbReference>
<evidence type="ECO:0000256" key="1">
    <source>
        <dbReference type="ARBA" id="ARBA00022679"/>
    </source>
</evidence>
<keyword evidence="16" id="KW-1185">Reference proteome</keyword>
<dbReference type="InterPro" id="IPR036860">
    <property type="entry name" value="SH2_dom_sf"/>
</dbReference>
<feature type="domain" description="Protein kinase" evidence="14">
    <location>
        <begin position="345"/>
        <end position="604"/>
    </location>
</feature>
<evidence type="ECO:0000259" key="13">
    <source>
        <dbReference type="PROSITE" id="PS50001"/>
    </source>
</evidence>
<feature type="domain" description="SH2" evidence="13">
    <location>
        <begin position="8"/>
        <end position="99"/>
    </location>
</feature>
<keyword evidence="11" id="KW-0727">SH2 domain</keyword>
<dbReference type="PROSITE" id="PS00107">
    <property type="entry name" value="PROTEIN_KINASE_ATP"/>
    <property type="match status" value="1"/>
</dbReference>
<dbReference type="GO" id="GO:0004715">
    <property type="term" value="F:non-membrane spanning protein tyrosine kinase activity"/>
    <property type="evidence" value="ECO:0007669"/>
    <property type="project" value="UniProtKB-EC"/>
</dbReference>
<evidence type="ECO:0000313" key="16">
    <source>
        <dbReference type="Proteomes" id="UP000694388"/>
    </source>
</evidence>
<protein>
    <recommendedName>
        <fullName evidence="8">Tyrosine-protein kinase</fullName>
        <ecNumber evidence="8">2.7.10.2</ecNumber>
    </recommendedName>
</protein>
<dbReference type="GO" id="GO:0005737">
    <property type="term" value="C:cytoplasm"/>
    <property type="evidence" value="ECO:0007669"/>
    <property type="project" value="InterPro"/>
</dbReference>